<dbReference type="AlphaFoldDB" id="A0A840TRP3"/>
<dbReference type="InterPro" id="IPR010827">
    <property type="entry name" value="BamA/TamA_POTRA"/>
</dbReference>
<dbReference type="Gene3D" id="2.40.160.50">
    <property type="entry name" value="membrane protein fhac: a member of the omp85/tpsb transporter family"/>
    <property type="match status" value="1"/>
</dbReference>
<dbReference type="Pfam" id="PF07244">
    <property type="entry name" value="POTRA"/>
    <property type="match status" value="1"/>
</dbReference>
<feature type="chain" id="PRO_5032753262" evidence="3">
    <location>
        <begin position="23"/>
        <end position="474"/>
    </location>
</feature>
<evidence type="ECO:0000313" key="6">
    <source>
        <dbReference type="Proteomes" id="UP000557307"/>
    </source>
</evidence>
<accession>A0A840TRP3</accession>
<dbReference type="Gene3D" id="3.10.20.310">
    <property type="entry name" value="membrane protein fhac"/>
    <property type="match status" value="1"/>
</dbReference>
<name>A0A840TRP3_9BACT</name>
<keyword evidence="2" id="KW-0472">Membrane</keyword>
<feature type="domain" description="POTRA" evidence="4">
    <location>
        <begin position="35"/>
        <end position="113"/>
    </location>
</feature>
<protein>
    <submittedName>
        <fullName evidence="5">Outer membrane protein assembly factor BamA</fullName>
    </submittedName>
</protein>
<organism evidence="5 6">
    <name type="scientific">Rhabdobacter roseus</name>
    <dbReference type="NCBI Taxonomy" id="1655419"/>
    <lineage>
        <taxon>Bacteria</taxon>
        <taxon>Pseudomonadati</taxon>
        <taxon>Bacteroidota</taxon>
        <taxon>Cytophagia</taxon>
        <taxon>Cytophagales</taxon>
        <taxon>Cytophagaceae</taxon>
        <taxon>Rhabdobacter</taxon>
    </lineage>
</organism>
<dbReference type="PROSITE" id="PS51779">
    <property type="entry name" value="POTRA"/>
    <property type="match status" value="1"/>
</dbReference>
<evidence type="ECO:0000256" key="1">
    <source>
        <dbReference type="ARBA" id="ARBA00004370"/>
    </source>
</evidence>
<evidence type="ECO:0000313" key="5">
    <source>
        <dbReference type="EMBL" id="MBB5284387.1"/>
    </source>
</evidence>
<feature type="signal peptide" evidence="3">
    <location>
        <begin position="1"/>
        <end position="22"/>
    </location>
</feature>
<keyword evidence="3" id="KW-0732">Signal</keyword>
<dbReference type="GO" id="GO:0019867">
    <property type="term" value="C:outer membrane"/>
    <property type="evidence" value="ECO:0007669"/>
    <property type="project" value="InterPro"/>
</dbReference>
<sequence length="474" mass="55784">MLRYLGLCGLGMWLLLAVPVLAQTEPIPADSSGLITIGSISIEGNYQTRTNILLREMALHEGDTLRLFQLPERLEIDRRKIINTNLFITAAMQLIPDDDDPAVLNVRVVVKERWYFLAMPVFQIADRNFNEWWYERNRDLRRTTYGLYISYANVTGRADRLRVLAEFGFIPKYEIAYSIPYIDKAMKIGVSTGISYTTNKTTVFRTWNDKLDYFNSENLNRERFYTYVNFIRRNKFYTFHSLDLRWNSTQLSDTLSRLNPNYLLRAQNQQNYFQLTYSFSYDRRDNVQYPLRGRQYFVQASKQGLLPSDDLNQAYLYGGYRQFFPLGGRWYASSGARMRLSAPRRQPYLQTSGLGYRSDLVRGYELYVIDGQHYGLWQNEVKYRLFNVQKTFDWIPIRQFNTIPLAAYLTAYADAGYVRNYYPEFSNTRLGNTVLYGAGTGLDFVTFYNMVFRLNYTLNGLGEHRFFFNLAREF</sequence>
<dbReference type="RefSeq" id="WP_246440015.1">
    <property type="nucleotide sequence ID" value="NZ_JACHGF010000003.1"/>
</dbReference>
<keyword evidence="6" id="KW-1185">Reference proteome</keyword>
<dbReference type="EMBL" id="JACHGF010000003">
    <property type="protein sequence ID" value="MBB5284387.1"/>
    <property type="molecule type" value="Genomic_DNA"/>
</dbReference>
<evidence type="ECO:0000256" key="3">
    <source>
        <dbReference type="SAM" id="SignalP"/>
    </source>
</evidence>
<comment type="caution">
    <text evidence="5">The sequence shown here is derived from an EMBL/GenBank/DDBJ whole genome shotgun (WGS) entry which is preliminary data.</text>
</comment>
<dbReference type="InterPro" id="IPR000184">
    <property type="entry name" value="Bac_surfAg_D15"/>
</dbReference>
<dbReference type="Proteomes" id="UP000557307">
    <property type="component" value="Unassembled WGS sequence"/>
</dbReference>
<proteinExistence type="predicted"/>
<dbReference type="InterPro" id="IPR034746">
    <property type="entry name" value="POTRA"/>
</dbReference>
<dbReference type="Pfam" id="PF01103">
    <property type="entry name" value="Omp85"/>
    <property type="match status" value="1"/>
</dbReference>
<comment type="subcellular location">
    <subcellularLocation>
        <location evidence="1">Membrane</location>
    </subcellularLocation>
</comment>
<gene>
    <name evidence="5" type="ORF">HNQ92_002530</name>
</gene>
<reference evidence="5 6" key="1">
    <citation type="submission" date="2020-08" db="EMBL/GenBank/DDBJ databases">
        <title>Genomic Encyclopedia of Type Strains, Phase IV (KMG-IV): sequencing the most valuable type-strain genomes for metagenomic binning, comparative biology and taxonomic classification.</title>
        <authorList>
            <person name="Goeker M."/>
        </authorList>
    </citation>
    <scope>NUCLEOTIDE SEQUENCE [LARGE SCALE GENOMIC DNA]</scope>
    <source>
        <strain evidence="5 6">DSM 105074</strain>
    </source>
</reference>
<evidence type="ECO:0000256" key="2">
    <source>
        <dbReference type="ARBA" id="ARBA00023136"/>
    </source>
</evidence>
<evidence type="ECO:0000259" key="4">
    <source>
        <dbReference type="PROSITE" id="PS51779"/>
    </source>
</evidence>